<dbReference type="GO" id="GO:0001881">
    <property type="term" value="P:receptor recycling"/>
    <property type="evidence" value="ECO:0007669"/>
    <property type="project" value="TreeGrafter"/>
</dbReference>
<dbReference type="InterPro" id="IPR011993">
    <property type="entry name" value="PH-like_dom_sf"/>
</dbReference>
<dbReference type="InterPro" id="IPR001849">
    <property type="entry name" value="PH_domain"/>
</dbReference>
<evidence type="ECO:0000256" key="1">
    <source>
        <dbReference type="ARBA" id="ARBA00022553"/>
    </source>
</evidence>
<dbReference type="CDD" id="cd00821">
    <property type="entry name" value="PH"/>
    <property type="match status" value="1"/>
</dbReference>
<dbReference type="PROSITE" id="PS50003">
    <property type="entry name" value="PH_DOMAIN"/>
    <property type="match status" value="1"/>
</dbReference>
<evidence type="ECO:0000313" key="6">
    <source>
        <dbReference type="Proteomes" id="UP000332933"/>
    </source>
</evidence>
<dbReference type="Proteomes" id="UP000332933">
    <property type="component" value="Unassembled WGS sequence"/>
</dbReference>
<keyword evidence="1" id="KW-0597">Phosphoprotein</keyword>
<evidence type="ECO:0000313" key="5">
    <source>
        <dbReference type="EMBL" id="VFU00399.1"/>
    </source>
</evidence>
<sequence>MEDKAKLVAGVDPSSEDQLSTSYKTGRSNVHGRMMELMNDAQRNCEVRPPDAAPTATRRHRRAHDRRRDTGTNRHDLGYLLKKTRNGKWQKRWFETNGCFLTYYKKQGQKLLAALNLPQVGEILTLPEDTEDGPGLFSIELNERIYTIKAKSQEEATLWVEALVWRQKGGVVAQANGGKIYSFRVVASNAVADDAMFFNAAENDDDGVDSSPVSIPPVPTPTSKATINAIKQHQVEEQPKGCMKCCTIQ</sequence>
<dbReference type="PANTHER" id="PTHR22902:SF27">
    <property type="entry name" value="PLECKSTRIN HOMOLOGY DOMAIN-CONTAINING FAMILY A MEMBER 3"/>
    <property type="match status" value="1"/>
</dbReference>
<keyword evidence="6" id="KW-1185">Reference proteome</keyword>
<feature type="region of interest" description="Disordered" evidence="2">
    <location>
        <begin position="46"/>
        <end position="74"/>
    </location>
</feature>
<dbReference type="GO" id="GO:0005769">
    <property type="term" value="C:early endosome"/>
    <property type="evidence" value="ECO:0007669"/>
    <property type="project" value="TreeGrafter"/>
</dbReference>
<dbReference type="SUPFAM" id="SSF50729">
    <property type="entry name" value="PH domain-like"/>
    <property type="match status" value="1"/>
</dbReference>
<dbReference type="GO" id="GO:0005802">
    <property type="term" value="C:trans-Golgi network"/>
    <property type="evidence" value="ECO:0007669"/>
    <property type="project" value="TreeGrafter"/>
</dbReference>
<evidence type="ECO:0000259" key="3">
    <source>
        <dbReference type="PROSITE" id="PS50003"/>
    </source>
</evidence>
<dbReference type="Gene3D" id="2.30.29.30">
    <property type="entry name" value="Pleckstrin-homology domain (PH domain)/Phosphotyrosine-binding domain (PTB)"/>
    <property type="match status" value="1"/>
</dbReference>
<dbReference type="SMART" id="SM00233">
    <property type="entry name" value="PH"/>
    <property type="match status" value="1"/>
</dbReference>
<dbReference type="OrthoDB" id="46706at2759"/>
<evidence type="ECO:0000313" key="4">
    <source>
        <dbReference type="EMBL" id="KAF0684290.1"/>
    </source>
</evidence>
<dbReference type="GO" id="GO:0005829">
    <property type="term" value="C:cytosol"/>
    <property type="evidence" value="ECO:0007669"/>
    <property type="project" value="GOC"/>
</dbReference>
<dbReference type="GO" id="GO:0055037">
    <property type="term" value="C:recycling endosome"/>
    <property type="evidence" value="ECO:0007669"/>
    <property type="project" value="TreeGrafter"/>
</dbReference>
<reference evidence="4" key="2">
    <citation type="submission" date="2019-06" db="EMBL/GenBank/DDBJ databases">
        <title>Genomics analysis of Aphanomyces spp. identifies a new class of oomycete effector associated with host adaptation.</title>
        <authorList>
            <person name="Gaulin E."/>
        </authorList>
    </citation>
    <scope>NUCLEOTIDE SEQUENCE</scope>
    <source>
        <strain evidence="4">CBS 578.67</strain>
    </source>
</reference>
<dbReference type="Pfam" id="PF00169">
    <property type="entry name" value="PH"/>
    <property type="match status" value="1"/>
</dbReference>
<proteinExistence type="predicted"/>
<feature type="compositionally biased region" description="Polar residues" evidence="2">
    <location>
        <begin position="16"/>
        <end position="26"/>
    </location>
</feature>
<dbReference type="PANTHER" id="PTHR22902">
    <property type="entry name" value="SESQUIPEDALIAN"/>
    <property type="match status" value="1"/>
</dbReference>
<dbReference type="AlphaFoldDB" id="A0A485LNH8"/>
<protein>
    <submittedName>
        <fullName evidence="5">Aste57867_23754 protein</fullName>
    </submittedName>
</protein>
<dbReference type="EMBL" id="VJMH01007304">
    <property type="protein sequence ID" value="KAF0684290.1"/>
    <property type="molecule type" value="Genomic_DNA"/>
</dbReference>
<reference evidence="5 6" key="1">
    <citation type="submission" date="2019-03" db="EMBL/GenBank/DDBJ databases">
        <authorList>
            <person name="Gaulin E."/>
            <person name="Dumas B."/>
        </authorList>
    </citation>
    <scope>NUCLEOTIDE SEQUENCE [LARGE SCALE GENOMIC DNA]</scope>
    <source>
        <strain evidence="5">CBS 568.67</strain>
    </source>
</reference>
<name>A0A485LNH8_9STRA</name>
<dbReference type="GO" id="GO:0007032">
    <property type="term" value="P:endosome organization"/>
    <property type="evidence" value="ECO:0007669"/>
    <property type="project" value="TreeGrafter"/>
</dbReference>
<gene>
    <name evidence="5" type="primary">Aste57867_23754</name>
    <name evidence="4" type="ORF">As57867_023682</name>
    <name evidence="5" type="ORF">ASTE57867_23754</name>
</gene>
<dbReference type="GO" id="GO:0042147">
    <property type="term" value="P:retrograde transport, endosome to Golgi"/>
    <property type="evidence" value="ECO:0007669"/>
    <property type="project" value="TreeGrafter"/>
</dbReference>
<organism evidence="5 6">
    <name type="scientific">Aphanomyces stellatus</name>
    <dbReference type="NCBI Taxonomy" id="120398"/>
    <lineage>
        <taxon>Eukaryota</taxon>
        <taxon>Sar</taxon>
        <taxon>Stramenopiles</taxon>
        <taxon>Oomycota</taxon>
        <taxon>Saprolegniomycetes</taxon>
        <taxon>Saprolegniales</taxon>
        <taxon>Verrucalvaceae</taxon>
        <taxon>Aphanomyces</taxon>
    </lineage>
</organism>
<dbReference type="EMBL" id="CAADRA010007330">
    <property type="protein sequence ID" value="VFU00399.1"/>
    <property type="molecule type" value="Genomic_DNA"/>
</dbReference>
<accession>A0A485LNH8</accession>
<feature type="region of interest" description="Disordered" evidence="2">
    <location>
        <begin position="1"/>
        <end position="26"/>
    </location>
</feature>
<dbReference type="InterPro" id="IPR045188">
    <property type="entry name" value="Boi1/Boi2-like"/>
</dbReference>
<feature type="domain" description="PH" evidence="3">
    <location>
        <begin position="73"/>
        <end position="168"/>
    </location>
</feature>
<evidence type="ECO:0000256" key="2">
    <source>
        <dbReference type="SAM" id="MobiDB-lite"/>
    </source>
</evidence>